<dbReference type="InterPro" id="IPR001650">
    <property type="entry name" value="Helicase_C-like"/>
</dbReference>
<dbReference type="InterPro" id="IPR038718">
    <property type="entry name" value="SNF2-like_sf"/>
</dbReference>
<dbReference type="Pfam" id="PF00271">
    <property type="entry name" value="Helicase_C"/>
    <property type="match status" value="1"/>
</dbReference>
<name>A0A6A7BEW9_9PLEO</name>
<accession>A0A6A7BEW9</accession>
<dbReference type="PANTHER" id="PTHR45626">
    <property type="entry name" value="TRANSCRIPTION TERMINATION FACTOR 2-RELATED"/>
    <property type="match status" value="1"/>
</dbReference>
<feature type="domain" description="Helicase C-terminal" evidence="7">
    <location>
        <begin position="2015"/>
        <end position="2172"/>
    </location>
</feature>
<evidence type="ECO:0000313" key="8">
    <source>
        <dbReference type="EMBL" id="KAF2853893.1"/>
    </source>
</evidence>
<dbReference type="SUPFAM" id="SSF53335">
    <property type="entry name" value="S-adenosyl-L-methionine-dependent methyltransferases"/>
    <property type="match status" value="1"/>
</dbReference>
<dbReference type="SMART" id="SM00487">
    <property type="entry name" value="DEXDc"/>
    <property type="match status" value="1"/>
</dbReference>
<feature type="region of interest" description="Disordered" evidence="6">
    <location>
        <begin position="90"/>
        <end position="118"/>
    </location>
</feature>
<dbReference type="SUPFAM" id="SSF52540">
    <property type="entry name" value="P-loop containing nucleoside triphosphate hydrolases"/>
    <property type="match status" value="2"/>
</dbReference>
<reference evidence="8" key="1">
    <citation type="submission" date="2020-01" db="EMBL/GenBank/DDBJ databases">
        <authorList>
            <consortium name="DOE Joint Genome Institute"/>
            <person name="Haridas S."/>
            <person name="Albert R."/>
            <person name="Binder M."/>
            <person name="Bloem J."/>
            <person name="Labutti K."/>
            <person name="Salamov A."/>
            <person name="Andreopoulos B."/>
            <person name="Baker S.E."/>
            <person name="Barry K."/>
            <person name="Bills G."/>
            <person name="Bluhm B.H."/>
            <person name="Cannon C."/>
            <person name="Castanera R."/>
            <person name="Culley D.E."/>
            <person name="Daum C."/>
            <person name="Ezra D."/>
            <person name="Gonzalez J.B."/>
            <person name="Henrissat B."/>
            <person name="Kuo A."/>
            <person name="Liang C."/>
            <person name="Lipzen A."/>
            <person name="Lutzoni F."/>
            <person name="Magnuson J."/>
            <person name="Mondo S."/>
            <person name="Nolan M."/>
            <person name="Ohm R."/>
            <person name="Pangilinan J."/>
            <person name="Park H.-J."/>
            <person name="Ramirez L."/>
            <person name="Alfaro M."/>
            <person name="Sun H."/>
            <person name="Tritt A."/>
            <person name="Yoshinaga Y."/>
            <person name="Zwiers L.-H."/>
            <person name="Turgeon B.G."/>
            <person name="Goodwin S.B."/>
            <person name="Spatafora J.W."/>
            <person name="Crous P.W."/>
            <person name="Grigoriev I.V."/>
        </authorList>
    </citation>
    <scope>NUCLEOTIDE SEQUENCE</scope>
    <source>
        <strain evidence="8">IPT5</strain>
    </source>
</reference>
<dbReference type="GO" id="GO:0006281">
    <property type="term" value="P:DNA repair"/>
    <property type="evidence" value="ECO:0007669"/>
    <property type="project" value="TreeGrafter"/>
</dbReference>
<dbReference type="InterPro" id="IPR000330">
    <property type="entry name" value="SNF2_N"/>
</dbReference>
<keyword evidence="3" id="KW-0547">Nucleotide-binding</keyword>
<sequence length="2235" mass="250768">MEALLVTFVFATGRQHCANLLRRALHDQKKTTRIQRYEGEEVTGDSATHCEDSPRFKHRQELLESDLQDLLCMEEDADCFPWSFRASDSTEEGVHPAPAKLTSKPTVACTKPARRTPGKRVSAVQDIVRLSSRVAFDVPMTESANVTQQTLPNVELDKTEPADGIVAGMSPSTLRPRRNRARVSYVENLEEDELDNRHLTRNDSGSDAYSALTTDEESEEDGETEDTSLIDEDEQHMSIDSDEHTAEKWTDDDEPMAELPKRLERNTTKTPARLRAGKGIDLSLPPLNNVKDCFSDLSTKSVSLGLGTALEKLGSIQIKVATMCSGTESPLLALSEISRALQKAGYPTINFRHEFSAEIEPVKQGYIERNFQPKILFRDVRDFIRESTTTATTAYGAEVEIPSGIHILVAGFVCKDLSRLNNNGRTLKDGGESGDTWLAIYTYAMRFRPSIVLLENVMSTSKMWADVVSQWDKIDYEAEWLFCDTKNYYLPQTRTRMYMIAVDRRQSRLDVTKATSNWRETMVKLQRQCSSPYEAFIADSLQEPSSYTVPLSEPDWALCKLRYDHIRSKEKLGILSPVTQSNGSGTVRPPDFANRKYYESQSSRVWDAIDVAHLQRATQGFDSLYKMAVWDVSQNVDRFKTDLGIVPCITPGGSDFVSNRQQALSGSQLLLLQGMPLDRLLFANETQKDRQDLAGNAMSTTVIGASLIAAIIAGRSCLLGNKHAVTSSGCSNAPQATETWLQNTSNIQQCSIEPSRSTTLDLMALKDTAIRSARFCNCEGTKSTSRSPIRLCSACGYTACAACAGNPKHEYDGVMPASNRLSTPELFIRSWRSILPSRVRFVQFPGSSELCGQAKDDLSSTYLQTVQEARLDSAYFCIGDFARRAHHWTITYSSPSATLELEVGSSIKWLLYLKCPLMTPGNSTLREFLKFPIARGAIRASLLQPDWEVHTPLGSQHRLQLRGSRENNRSWRSRLGLLDFRSETVPSVLTVMSKDAKLQAVNGDFKHLPHCGTASSSLYKRSTEPTLYMFLDPNPIGLVEADSVVFSHDCTRKHYGESRMILATMDPSWRPWNLHEDHVHDVTATLPGSWMPTDNVQLAPAYAAIDVGYLSKSNITPNVAEDCSKVLVCLDVRVQEELPAHPFHAYSWALEQPRTLPRFQEWQETVTGLTQDCVCAPPYPEIHWNVDENGIASAREDPKCAAVFERAVKSRPSAIQLKVVNQSKHTQIQVGLAVASLLHRARSNLGCLEVKSTTWRLLTDHADLPAQPFAKFSLQSNSMDAEPDPSTLPIYLRGAQAKSLKWMIKQELGEPIVVTEVEEAVHPGLSWRLEARAQTTLIVRGGVLADHPSFGKTVTTIALIQHEFDEYHPDAIVQRNQSAWADGVPDLLDTAATLIVCPPHISLQWDREFKNFLGEQMYTLYNVLLIDSVEKLRSVSIEEVLGSKTIIVSWDVFAENEYISQLARFAAMPEPAVSSRRAFDTWLARTSEAVPDRLAAFQNQNSNEFKKSTAELLQKRLQQHEFQATLPLEIRHGSAYKSFGSMQASSKTPRSTAKAKSTPVGKTVSTSWKSTMPILHLFRFNRIVIDEYHYLNDEKNISKSLIAISVKKIAAHKRWVLSGTPAMANFSDINQIASFLGLRLGRTFLGDGTVTTQGEQALRLDQTPVEDFLSRTEIKSRQWHQARHDRAQEFLDLFVRQNEAQLEHISCSEALLPVSLDAAHHAVYLELSQHLVSQRMQLKKLRKKLNSDKSTRLNQSLNESSSAEIALIRSALLFKIPYGQGRLETLMAKRSQQRLDLKVELEEILGGFESLMRTERAKIRKLSTSNAAADRATVEKSIVTLYGHFKADIRRSNWLGDDEASQSLTRLLARTEAITEAQGFPNLRGLPREKRQTRLKHELSQARQLSREFALRTRSERFIKTIANILERSTNEQTQDFRCSAPQCTGSNALTQMHLISQCGHTACESCLTSRIDDEVCVHPGCNSLLHNMDLIRMSELDSIESNNDGGGFGNKLQAIVDLVMDLPDDDQGIVFLPDKDMVDIIEEVFEHFGISYYSLTHCKAAESARFMEDFKHNQDPEERRTMLILNLGSETAAGVNLTNANHIIFVSPLAVKTQYEYDSAMVQAIARSRRYGQQKKVHIYHVAAERTIDVDILEHRHKRNDGITTTGSTMRLPEPNGAVKEKTKLIKNKMGQVALVPRSWLDDASRRRMLNVGRVTESFTSLIRYEGVLEHDDE</sequence>
<dbReference type="Pfam" id="PF00176">
    <property type="entry name" value="SNF2-rel_dom"/>
    <property type="match status" value="1"/>
</dbReference>
<dbReference type="GO" id="GO:0005634">
    <property type="term" value="C:nucleus"/>
    <property type="evidence" value="ECO:0007669"/>
    <property type="project" value="TreeGrafter"/>
</dbReference>
<dbReference type="EMBL" id="MU006294">
    <property type="protein sequence ID" value="KAF2853893.1"/>
    <property type="molecule type" value="Genomic_DNA"/>
</dbReference>
<keyword evidence="5" id="KW-0067">ATP-binding</keyword>
<evidence type="ECO:0000313" key="9">
    <source>
        <dbReference type="Proteomes" id="UP000799423"/>
    </source>
</evidence>
<feature type="compositionally biased region" description="Basic and acidic residues" evidence="6">
    <location>
        <begin position="235"/>
        <end position="249"/>
    </location>
</feature>
<evidence type="ECO:0000256" key="6">
    <source>
        <dbReference type="SAM" id="MobiDB-lite"/>
    </source>
</evidence>
<dbReference type="InterPro" id="IPR027417">
    <property type="entry name" value="P-loop_NTPase"/>
</dbReference>
<keyword evidence="2" id="KW-0808">Transferase</keyword>
<dbReference type="OrthoDB" id="423221at2759"/>
<evidence type="ECO:0000256" key="5">
    <source>
        <dbReference type="ARBA" id="ARBA00022840"/>
    </source>
</evidence>
<keyword evidence="1" id="KW-0489">Methyltransferase</keyword>
<dbReference type="GO" id="GO:0016787">
    <property type="term" value="F:hydrolase activity"/>
    <property type="evidence" value="ECO:0007669"/>
    <property type="project" value="UniProtKB-KW"/>
</dbReference>
<protein>
    <recommendedName>
        <fullName evidence="7">Helicase C-terminal domain-containing protein</fullName>
    </recommendedName>
</protein>
<dbReference type="GO" id="GO:0008094">
    <property type="term" value="F:ATP-dependent activity, acting on DNA"/>
    <property type="evidence" value="ECO:0007669"/>
    <property type="project" value="TreeGrafter"/>
</dbReference>
<dbReference type="PROSITE" id="PS51194">
    <property type="entry name" value="HELICASE_CTER"/>
    <property type="match status" value="1"/>
</dbReference>
<feature type="compositionally biased region" description="Acidic residues" evidence="6">
    <location>
        <begin position="214"/>
        <end position="234"/>
    </location>
</feature>
<keyword evidence="4" id="KW-0378">Hydrolase</keyword>
<dbReference type="CDD" id="cd18793">
    <property type="entry name" value="SF2_C_SNF"/>
    <property type="match status" value="1"/>
</dbReference>
<proteinExistence type="predicted"/>
<evidence type="ECO:0000256" key="1">
    <source>
        <dbReference type="ARBA" id="ARBA00022603"/>
    </source>
</evidence>
<dbReference type="Proteomes" id="UP000799423">
    <property type="component" value="Unassembled WGS sequence"/>
</dbReference>
<dbReference type="GO" id="GO:0008168">
    <property type="term" value="F:methyltransferase activity"/>
    <property type="evidence" value="ECO:0007669"/>
    <property type="project" value="UniProtKB-KW"/>
</dbReference>
<evidence type="ECO:0000256" key="2">
    <source>
        <dbReference type="ARBA" id="ARBA00022679"/>
    </source>
</evidence>
<evidence type="ECO:0000256" key="3">
    <source>
        <dbReference type="ARBA" id="ARBA00022741"/>
    </source>
</evidence>
<gene>
    <name evidence="8" type="ORF">T440DRAFT_515377</name>
</gene>
<evidence type="ECO:0000259" key="7">
    <source>
        <dbReference type="PROSITE" id="PS51194"/>
    </source>
</evidence>
<feature type="region of interest" description="Disordered" evidence="6">
    <location>
        <begin position="196"/>
        <end position="272"/>
    </location>
</feature>
<dbReference type="Pfam" id="PF00145">
    <property type="entry name" value="DNA_methylase"/>
    <property type="match status" value="1"/>
</dbReference>
<dbReference type="PANTHER" id="PTHR45626:SF26">
    <property type="entry name" value="FAMILY HELICASE, PUTATIVE (AFU_ORTHOLOGUE AFUA_2G09120)-RELATED"/>
    <property type="match status" value="1"/>
</dbReference>
<dbReference type="GO" id="GO:0032259">
    <property type="term" value="P:methylation"/>
    <property type="evidence" value="ECO:0007669"/>
    <property type="project" value="UniProtKB-KW"/>
</dbReference>
<dbReference type="InterPro" id="IPR050628">
    <property type="entry name" value="SNF2_RAD54_helicase_TF"/>
</dbReference>
<evidence type="ECO:0000256" key="4">
    <source>
        <dbReference type="ARBA" id="ARBA00022801"/>
    </source>
</evidence>
<dbReference type="GO" id="GO:0005524">
    <property type="term" value="F:ATP binding"/>
    <property type="evidence" value="ECO:0007669"/>
    <property type="project" value="UniProtKB-KW"/>
</dbReference>
<dbReference type="Gene3D" id="3.40.50.150">
    <property type="entry name" value="Vaccinia Virus protein VP39"/>
    <property type="match status" value="1"/>
</dbReference>
<dbReference type="InterPro" id="IPR049730">
    <property type="entry name" value="SNF2/RAD54-like_C"/>
</dbReference>
<dbReference type="InterPro" id="IPR029063">
    <property type="entry name" value="SAM-dependent_MTases_sf"/>
</dbReference>
<dbReference type="InterPro" id="IPR001525">
    <property type="entry name" value="C5_MeTfrase"/>
</dbReference>
<dbReference type="Gene3D" id="3.40.50.300">
    <property type="entry name" value="P-loop containing nucleotide triphosphate hydrolases"/>
    <property type="match status" value="1"/>
</dbReference>
<dbReference type="Gene3D" id="3.40.50.10810">
    <property type="entry name" value="Tandem AAA-ATPase domain"/>
    <property type="match status" value="2"/>
</dbReference>
<dbReference type="InterPro" id="IPR014001">
    <property type="entry name" value="Helicase_ATP-bd"/>
</dbReference>
<keyword evidence="9" id="KW-1185">Reference proteome</keyword>
<organism evidence="8 9">
    <name type="scientific">Plenodomus tracheiphilus IPT5</name>
    <dbReference type="NCBI Taxonomy" id="1408161"/>
    <lineage>
        <taxon>Eukaryota</taxon>
        <taxon>Fungi</taxon>
        <taxon>Dikarya</taxon>
        <taxon>Ascomycota</taxon>
        <taxon>Pezizomycotina</taxon>
        <taxon>Dothideomycetes</taxon>
        <taxon>Pleosporomycetidae</taxon>
        <taxon>Pleosporales</taxon>
        <taxon>Pleosporineae</taxon>
        <taxon>Leptosphaeriaceae</taxon>
        <taxon>Plenodomus</taxon>
    </lineage>
</organism>